<dbReference type="Proteomes" id="UP000663891">
    <property type="component" value="Unassembled WGS sequence"/>
</dbReference>
<accession>A0A815WNI2</accession>
<proteinExistence type="predicted"/>
<comment type="caution">
    <text evidence="1">The sequence shown here is derived from an EMBL/GenBank/DDBJ whole genome shotgun (WGS) entry which is preliminary data.</text>
</comment>
<sequence length="54" mass="6136">TPSMHSHETNRTTHINPPINRVKSLLSPPWSYFLSKATSEGYDTVLSAPFYLNM</sequence>
<name>A0A815WNI2_9BILA</name>
<organism evidence="1 2">
    <name type="scientific">Adineta steineri</name>
    <dbReference type="NCBI Taxonomy" id="433720"/>
    <lineage>
        <taxon>Eukaryota</taxon>
        <taxon>Metazoa</taxon>
        <taxon>Spiralia</taxon>
        <taxon>Gnathifera</taxon>
        <taxon>Rotifera</taxon>
        <taxon>Eurotatoria</taxon>
        <taxon>Bdelloidea</taxon>
        <taxon>Adinetida</taxon>
        <taxon>Adinetidae</taxon>
        <taxon>Adineta</taxon>
    </lineage>
</organism>
<gene>
    <name evidence="1" type="ORF">VCS650_LOCUS44067</name>
</gene>
<evidence type="ECO:0000313" key="1">
    <source>
        <dbReference type="EMBL" id="CAF1543084.1"/>
    </source>
</evidence>
<dbReference type="AlphaFoldDB" id="A0A815WNI2"/>
<dbReference type="EMBL" id="CAJNON010007893">
    <property type="protein sequence ID" value="CAF1543084.1"/>
    <property type="molecule type" value="Genomic_DNA"/>
</dbReference>
<reference evidence="1" key="1">
    <citation type="submission" date="2021-02" db="EMBL/GenBank/DDBJ databases">
        <authorList>
            <person name="Nowell W R."/>
        </authorList>
    </citation>
    <scope>NUCLEOTIDE SEQUENCE</scope>
</reference>
<protein>
    <submittedName>
        <fullName evidence="1">Uncharacterized protein</fullName>
    </submittedName>
</protein>
<feature type="non-terminal residue" evidence="1">
    <location>
        <position position="1"/>
    </location>
</feature>
<evidence type="ECO:0000313" key="2">
    <source>
        <dbReference type="Proteomes" id="UP000663891"/>
    </source>
</evidence>